<reference evidence="3" key="1">
    <citation type="submission" date="2018-12" db="EMBL/GenBank/DDBJ databases">
        <title>Tengunoibacter tsumagoiensis gen. nov., sp. nov., Dictyobacter kobayashii sp. nov., D. alpinus sp. nov., and D. joshuensis sp. nov. and description of Dictyobacteraceae fam. nov. within the order Ktedonobacterales isolated from Tengu-no-mugimeshi.</title>
        <authorList>
            <person name="Wang C.M."/>
            <person name="Zheng Y."/>
            <person name="Sakai Y."/>
            <person name="Toyoda A."/>
            <person name="Minakuchi Y."/>
            <person name="Abe K."/>
            <person name="Yokota A."/>
            <person name="Yabe S."/>
        </authorList>
    </citation>
    <scope>NUCLEOTIDE SEQUENCE [LARGE SCALE GENOMIC DNA]</scope>
    <source>
        <strain evidence="3">Uno16</strain>
    </source>
</reference>
<feature type="transmembrane region" description="Helical" evidence="1">
    <location>
        <begin position="177"/>
        <end position="195"/>
    </location>
</feature>
<evidence type="ECO:0000313" key="3">
    <source>
        <dbReference type="Proteomes" id="UP000287171"/>
    </source>
</evidence>
<accession>A0A402BCI3</accession>
<keyword evidence="3" id="KW-1185">Reference proteome</keyword>
<dbReference type="EMBL" id="BIFT01000001">
    <property type="protein sequence ID" value="GCE28997.1"/>
    <property type="molecule type" value="Genomic_DNA"/>
</dbReference>
<feature type="transmembrane region" description="Helical" evidence="1">
    <location>
        <begin position="238"/>
        <end position="262"/>
    </location>
</feature>
<gene>
    <name evidence="2" type="ORF">KDA_44810</name>
</gene>
<comment type="caution">
    <text evidence="2">The sequence shown here is derived from an EMBL/GenBank/DDBJ whole genome shotgun (WGS) entry which is preliminary data.</text>
</comment>
<name>A0A402BCI3_9CHLR</name>
<dbReference type="AlphaFoldDB" id="A0A402BCI3"/>
<feature type="transmembrane region" description="Helical" evidence="1">
    <location>
        <begin position="143"/>
        <end position="168"/>
    </location>
</feature>
<proteinExistence type="predicted"/>
<keyword evidence="1" id="KW-1133">Transmembrane helix</keyword>
<feature type="transmembrane region" description="Helical" evidence="1">
    <location>
        <begin position="201"/>
        <end position="218"/>
    </location>
</feature>
<keyword evidence="1" id="KW-0472">Membrane</keyword>
<organism evidence="2 3">
    <name type="scientific">Dictyobacter alpinus</name>
    <dbReference type="NCBI Taxonomy" id="2014873"/>
    <lineage>
        <taxon>Bacteria</taxon>
        <taxon>Bacillati</taxon>
        <taxon>Chloroflexota</taxon>
        <taxon>Ktedonobacteria</taxon>
        <taxon>Ktedonobacterales</taxon>
        <taxon>Dictyobacteraceae</taxon>
        <taxon>Dictyobacter</taxon>
    </lineage>
</organism>
<sequence>MNTSSARKRALAFSTWLYGLFLYAYPATFRRDYGARMVRVFRDSCSETLQQHGMASLGPLWLHTIMDLLLTASLERWSTLKEKTHAMTTLPTTQHVPPRLWIALAATLLAFMVSLVASLNLYLIEDSSPLTRAAYTASPLLRFSYAGIYLSALVAGVAICAIAGYVLIQRVAIVRTGLVIIALVVMLGGFGGLLVRHPQTFLIYGAIFTALLLLNILLEQTITRHTTHPLGPRPARILGACVSAGSILLINVILLVLHTLLLNPVSHALYMQGQIGATHFNFTLISMVLAFLTIVICTISLGSAFRLSSLRS</sequence>
<feature type="transmembrane region" description="Helical" evidence="1">
    <location>
        <begin position="100"/>
        <end position="123"/>
    </location>
</feature>
<protein>
    <submittedName>
        <fullName evidence="2">Uncharacterized protein</fullName>
    </submittedName>
</protein>
<feature type="transmembrane region" description="Helical" evidence="1">
    <location>
        <begin position="282"/>
        <end position="305"/>
    </location>
</feature>
<evidence type="ECO:0000256" key="1">
    <source>
        <dbReference type="SAM" id="Phobius"/>
    </source>
</evidence>
<dbReference type="Proteomes" id="UP000287171">
    <property type="component" value="Unassembled WGS sequence"/>
</dbReference>
<evidence type="ECO:0000313" key="2">
    <source>
        <dbReference type="EMBL" id="GCE28997.1"/>
    </source>
</evidence>
<keyword evidence="1" id="KW-0812">Transmembrane</keyword>